<comment type="caution">
    <text evidence="3">The sequence shown here is derived from an EMBL/GenBank/DDBJ whole genome shotgun (WGS) entry which is preliminary data.</text>
</comment>
<evidence type="ECO:0000256" key="1">
    <source>
        <dbReference type="SAM" id="MobiDB-lite"/>
    </source>
</evidence>
<feature type="region of interest" description="Disordered" evidence="1">
    <location>
        <begin position="54"/>
        <end position="91"/>
    </location>
</feature>
<dbReference type="RefSeq" id="WP_253964818.1">
    <property type="nucleotide sequence ID" value="NZ_JALHBS010000077.1"/>
</dbReference>
<keyword evidence="2" id="KW-0472">Membrane</keyword>
<evidence type="ECO:0000313" key="3">
    <source>
        <dbReference type="EMBL" id="MCP3055988.1"/>
    </source>
</evidence>
<evidence type="ECO:0000256" key="2">
    <source>
        <dbReference type="SAM" id="Phobius"/>
    </source>
</evidence>
<name>A0A9X2KF10_9HYPH</name>
<feature type="region of interest" description="Disordered" evidence="1">
    <location>
        <begin position="240"/>
        <end position="272"/>
    </location>
</feature>
<protein>
    <submittedName>
        <fullName evidence="3">Uncharacterized protein</fullName>
    </submittedName>
</protein>
<keyword evidence="2" id="KW-1133">Transmembrane helix</keyword>
<evidence type="ECO:0000313" key="4">
    <source>
        <dbReference type="Proteomes" id="UP001155220"/>
    </source>
</evidence>
<feature type="transmembrane region" description="Helical" evidence="2">
    <location>
        <begin position="172"/>
        <end position="190"/>
    </location>
</feature>
<proteinExistence type="predicted"/>
<reference evidence="3" key="1">
    <citation type="submission" date="2022-03" db="EMBL/GenBank/DDBJ databases">
        <title>Aurantimonas Liuensis sp. Nov., isolated from the hadal seawater of the Mariana Trench.</title>
        <authorList>
            <person name="Liu R."/>
        </authorList>
    </citation>
    <scope>NUCLEOTIDE SEQUENCE</scope>
    <source>
        <strain evidence="3">LRZ36</strain>
    </source>
</reference>
<feature type="non-terminal residue" evidence="3">
    <location>
        <position position="1"/>
    </location>
</feature>
<keyword evidence="2" id="KW-0812">Transmembrane</keyword>
<keyword evidence="4" id="KW-1185">Reference proteome</keyword>
<dbReference type="Proteomes" id="UP001155220">
    <property type="component" value="Unassembled WGS sequence"/>
</dbReference>
<dbReference type="AlphaFoldDB" id="A0A9X2KF10"/>
<gene>
    <name evidence="3" type="ORF">MJ956_12670</name>
</gene>
<dbReference type="EMBL" id="JALHBS010000077">
    <property type="protein sequence ID" value="MCP3055988.1"/>
    <property type="molecule type" value="Genomic_DNA"/>
</dbReference>
<sequence>LVEKSGEFCLFDLRTFDNKEGIRGMQQRQMHLQPGSNPRHRIVHDASKAQTIGVVTGNPDVASQRETQGRHDRKRYNRKDTLPQAKPPSDRFTLPLRPIAARLPIVFLASSRSETIIVCRPHLAVTAVDMATPPWPNPPTARSPARVAADPVCVGIGRAKGYIDGMAAFRRILVFALFLTFALGTSGYGMPSGMADNAMTAAMDGTMPDACDACADDMAKSACASPCLAAAILPDTSASPTLGAEGSHGGSLHQAPGGATTAPDPFPPKSFA</sequence>
<organism evidence="3 4">
    <name type="scientific">Aurantimonas marianensis</name>
    <dbReference type="NCBI Taxonomy" id="2920428"/>
    <lineage>
        <taxon>Bacteria</taxon>
        <taxon>Pseudomonadati</taxon>
        <taxon>Pseudomonadota</taxon>
        <taxon>Alphaproteobacteria</taxon>
        <taxon>Hyphomicrobiales</taxon>
        <taxon>Aurantimonadaceae</taxon>
        <taxon>Aurantimonas</taxon>
    </lineage>
</organism>
<accession>A0A9X2KF10</accession>